<reference evidence="3 4" key="1">
    <citation type="submission" date="2023-03" db="EMBL/GenBank/DDBJ databases">
        <title>Draft genome sequence of type strain Streptomyces ferralitis JCM 14344.</title>
        <authorList>
            <person name="Klaysubun C."/>
            <person name="Duangmal K."/>
        </authorList>
    </citation>
    <scope>NUCLEOTIDE SEQUENCE [LARGE SCALE GENOMIC DNA]</scope>
    <source>
        <strain evidence="3 4">JCM 14344</strain>
    </source>
</reference>
<feature type="transmembrane region" description="Helical" evidence="2">
    <location>
        <begin position="104"/>
        <end position="121"/>
    </location>
</feature>
<dbReference type="RefSeq" id="WP_275807046.1">
    <property type="nucleotide sequence ID" value="NZ_BAAANM010000005.1"/>
</dbReference>
<feature type="region of interest" description="Disordered" evidence="1">
    <location>
        <begin position="130"/>
        <end position="158"/>
    </location>
</feature>
<evidence type="ECO:0000313" key="3">
    <source>
        <dbReference type="EMBL" id="MDF2254522.1"/>
    </source>
</evidence>
<proteinExistence type="predicted"/>
<evidence type="ECO:0000256" key="1">
    <source>
        <dbReference type="SAM" id="MobiDB-lite"/>
    </source>
</evidence>
<evidence type="ECO:0000256" key="2">
    <source>
        <dbReference type="SAM" id="Phobius"/>
    </source>
</evidence>
<dbReference type="EMBL" id="JARHTQ010000001">
    <property type="protein sequence ID" value="MDF2254522.1"/>
    <property type="molecule type" value="Genomic_DNA"/>
</dbReference>
<name>A0ABT5YT21_9ACTN</name>
<sequence>MTAALNAVQRGVTAVVLALGFLALMAFLSVTAWKTANADLSTLTRDLSIVATALFGAVINPNGKTQQGPWRNAEGWIWIALTVAGLAGVIATGVAVTVHGNHPNSVPALTAAVLAFAGLFVDTSKLAHPGGGWPPSQPVASVEADVANTDRVPPQSRP</sequence>
<comment type="caution">
    <text evidence="3">The sequence shown here is derived from an EMBL/GenBank/DDBJ whole genome shotgun (WGS) entry which is preliminary data.</text>
</comment>
<dbReference type="Proteomes" id="UP001220022">
    <property type="component" value="Unassembled WGS sequence"/>
</dbReference>
<accession>A0ABT5YT21</accession>
<keyword evidence="2" id="KW-0472">Membrane</keyword>
<keyword evidence="2" id="KW-0812">Transmembrane</keyword>
<gene>
    <name evidence="3" type="ORF">P2L57_01875</name>
</gene>
<keyword evidence="2" id="KW-1133">Transmembrane helix</keyword>
<organism evidence="3 4">
    <name type="scientific">Streptantibioticus ferralitis</name>
    <dbReference type="NCBI Taxonomy" id="236510"/>
    <lineage>
        <taxon>Bacteria</taxon>
        <taxon>Bacillati</taxon>
        <taxon>Actinomycetota</taxon>
        <taxon>Actinomycetes</taxon>
        <taxon>Kitasatosporales</taxon>
        <taxon>Streptomycetaceae</taxon>
        <taxon>Streptantibioticus</taxon>
    </lineage>
</organism>
<protein>
    <submittedName>
        <fullName evidence="3">Uncharacterized protein</fullName>
    </submittedName>
</protein>
<feature type="transmembrane region" description="Helical" evidence="2">
    <location>
        <begin position="75"/>
        <end position="98"/>
    </location>
</feature>
<feature type="transmembrane region" description="Helical" evidence="2">
    <location>
        <begin position="12"/>
        <end position="33"/>
    </location>
</feature>
<keyword evidence="4" id="KW-1185">Reference proteome</keyword>
<evidence type="ECO:0000313" key="4">
    <source>
        <dbReference type="Proteomes" id="UP001220022"/>
    </source>
</evidence>